<dbReference type="Gene3D" id="1.10.720.160">
    <property type="match status" value="1"/>
</dbReference>
<dbReference type="SUPFAM" id="SSF53067">
    <property type="entry name" value="Actin-like ATPase domain"/>
    <property type="match status" value="2"/>
</dbReference>
<dbReference type="EMBL" id="JADYTN010000003">
    <property type="protein sequence ID" value="MCF2562849.1"/>
    <property type="molecule type" value="Genomic_DNA"/>
</dbReference>
<evidence type="ECO:0000313" key="2">
    <source>
        <dbReference type="Proteomes" id="UP001200470"/>
    </source>
</evidence>
<dbReference type="Proteomes" id="UP001200470">
    <property type="component" value="Unassembled WGS sequence"/>
</dbReference>
<comment type="caution">
    <text evidence="1">The sequence shown here is derived from an EMBL/GenBank/DDBJ whole genome shotgun (WGS) entry which is preliminary data.</text>
</comment>
<keyword evidence="2" id="KW-1185">Reference proteome</keyword>
<reference evidence="1 2" key="1">
    <citation type="submission" date="2020-12" db="EMBL/GenBank/DDBJ databases">
        <title>Whole genome sequences of gut porcine anaerobes.</title>
        <authorList>
            <person name="Kubasova T."/>
            <person name="Jahodarova E."/>
            <person name="Rychlik I."/>
        </authorList>
    </citation>
    <scope>NUCLEOTIDE SEQUENCE [LARGE SCALE GENOMIC DNA]</scope>
    <source>
        <strain evidence="1 2">An925</strain>
    </source>
</reference>
<dbReference type="Gene3D" id="3.30.420.40">
    <property type="match status" value="2"/>
</dbReference>
<organism evidence="1 2">
    <name type="scientific">Xylanibacter brevis</name>
    <dbReference type="NCBI Taxonomy" id="83231"/>
    <lineage>
        <taxon>Bacteria</taxon>
        <taxon>Pseudomonadati</taxon>
        <taxon>Bacteroidota</taxon>
        <taxon>Bacteroidia</taxon>
        <taxon>Bacteroidales</taxon>
        <taxon>Prevotellaceae</taxon>
        <taxon>Xylanibacter</taxon>
    </lineage>
</organism>
<proteinExistence type="predicted"/>
<gene>
    <name evidence="1" type="ORF">I6E12_01785</name>
</gene>
<dbReference type="InterPro" id="IPR052519">
    <property type="entry name" value="Euk-type_GlcNAc_Kinase"/>
</dbReference>
<dbReference type="PANTHER" id="PTHR43190:SF3">
    <property type="entry name" value="N-ACETYL-D-GLUCOSAMINE KINASE"/>
    <property type="match status" value="1"/>
</dbReference>
<dbReference type="PANTHER" id="PTHR43190">
    <property type="entry name" value="N-ACETYL-D-GLUCOSAMINE KINASE"/>
    <property type="match status" value="1"/>
</dbReference>
<dbReference type="CDD" id="cd24079">
    <property type="entry name" value="ASKHA_NBD_PG1100-like"/>
    <property type="match status" value="1"/>
</dbReference>
<sequence>MTTSYSHCQLIADSGSTKTDWALLAGETLVCQCQTQGINPFHQSAEVIDRVLREELLPSLPPEATVGHVAFYGSGLRPELQPMMRQLLMSVFLHTDVQAEGDLLGAARAVCGRAEGIACILGTGANSGLYDGQNIVMNTPPLGYILGDEGSGAVLGRQFLNLIFKESAQSALREAFLSEFHLTMADVIDRVYRQPLANRWLASLSPFIHRNLDRDGVRSMVIDNFRQFFRRNLTAYQRQDLPVGFVGSMAFHYCSELKVAAEAEGYCIGTVLKSPLEGLIAYHQAENF</sequence>
<name>A0ABS9CF35_9BACT</name>
<evidence type="ECO:0000313" key="1">
    <source>
        <dbReference type="EMBL" id="MCF2562849.1"/>
    </source>
</evidence>
<accession>A0ABS9CF35</accession>
<protein>
    <submittedName>
        <fullName evidence="1">ATPase</fullName>
    </submittedName>
</protein>
<dbReference type="InterPro" id="IPR043129">
    <property type="entry name" value="ATPase_NBD"/>
</dbReference>